<keyword evidence="2" id="KW-1133">Transmembrane helix</keyword>
<feature type="compositionally biased region" description="Polar residues" evidence="1">
    <location>
        <begin position="76"/>
        <end position="86"/>
    </location>
</feature>
<keyword evidence="2" id="KW-0812">Transmembrane</keyword>
<feature type="region of interest" description="Disordered" evidence="1">
    <location>
        <begin position="824"/>
        <end position="843"/>
    </location>
</feature>
<evidence type="ECO:0000313" key="3">
    <source>
        <dbReference type="EMBL" id="KAK4509449.1"/>
    </source>
</evidence>
<evidence type="ECO:0000256" key="1">
    <source>
        <dbReference type="SAM" id="MobiDB-lite"/>
    </source>
</evidence>
<feature type="compositionally biased region" description="Polar residues" evidence="1">
    <location>
        <begin position="729"/>
        <end position="743"/>
    </location>
</feature>
<organism evidence="3 4">
    <name type="scientific">Mucor velutinosus</name>
    <dbReference type="NCBI Taxonomy" id="708070"/>
    <lineage>
        <taxon>Eukaryota</taxon>
        <taxon>Fungi</taxon>
        <taxon>Fungi incertae sedis</taxon>
        <taxon>Mucoromycota</taxon>
        <taxon>Mucoromycotina</taxon>
        <taxon>Mucoromycetes</taxon>
        <taxon>Mucorales</taxon>
        <taxon>Mucorineae</taxon>
        <taxon>Mucoraceae</taxon>
        <taxon>Mucor</taxon>
    </lineage>
</organism>
<feature type="compositionally biased region" description="Low complexity" evidence="1">
    <location>
        <begin position="904"/>
        <end position="916"/>
    </location>
</feature>
<sequence length="1024" mass="110653">MVSSQPSFYPMAFNELESKKVDQAQTQQMLPIWAIVIIIVVVIALVAVAVFYMKKHRSRSLSVDTIHRKEDEKKSMSTSSFQTLVTQKHKTLSPKSETSSSSITASLPQSLPSALPAAPSPAQASIAIAKKTKPTAATAITPQSNEKTDKPASDYNESDYTPPEPLQEIKISLPLPPPSTSFFSDKMELDGDDAQDFYDMYLNSKSKQDNSFISIDLDMPSFYSNVQQKAATIKSTLRQSLRVKQKSNRNSVQQLFSDEQYSSSGKSGEDAIVIVPLKQDSPKVVIDMNLPALSSAPSPLPPAEAPPPPQRQDINVITQSTANPSIQLGADESPITPNPNLQEPVRAAKRVIRSASRKTKTRSMVITDPTTTDLADDNDENGNGKRSKHGSIRYTSTRGPKSNGEHITITSGSMRRLVRESILFDEDALPLPSSAAIASSSHAAASSSIAATAPSAAKKSVVDIAGWWDTPKTSANTNSKPVVVVAATTEHVNENHLPLNITSGLDSISSNTPNQYRASLSASIFAGTLSKASGSNASLFFDLKDDTANHSNCGVSRYGSFRRGTLGRNTLRSITANATNGVNRSLKGLFDYSSSTSLSNKVVPVDSQKMELDSEPVMSIVESTVDVNVDPPQHLIRQKSVRTSTSSNSNRPAPPVSYLKTSESSTKYALTDDEDMEDKDESSKKTALDDMAHPESPTLPQGHYDLPSGSNKIEAASPSIAKLAENNFAQDSMPNSPLSSSTTHKGEVDTIRRMLQDTWITNMKESASNYSMLSETDSVATTSTQSTISSKLVPRQQQSLLSKSLLTQQVAKRASLLARHNGEEEFIPQQGPEPSASFSSSTVRTMVPANESAICSSLSSEPIAIRQNAISSKMHGSNKIQESSYDDKPPLMNRFSTSPMTDVSAISSPRNSSAESSRGHSRKSSGGNSAATALRISSGYSANAKTWNGRALKRTNKPSVTQQGFVSPDDSLGRSSVNKKFFSTMRKGQKTRGNIPWMMEEESSQEKTPAQIERDRYLEGGSIL</sequence>
<protein>
    <submittedName>
        <fullName evidence="3">Medium-chain fatty acid-CoA ligase faa2</fullName>
        <ecNumber evidence="3">6.2.1.3</ecNumber>
    </submittedName>
</protein>
<feature type="compositionally biased region" description="Polar residues" evidence="1">
    <location>
        <begin position="870"/>
        <end position="883"/>
    </location>
</feature>
<keyword evidence="2" id="KW-0472">Membrane</keyword>
<accession>A0AAN7HJQ7</accession>
<dbReference type="GO" id="GO:0004467">
    <property type="term" value="F:long-chain fatty acid-CoA ligase activity"/>
    <property type="evidence" value="ECO:0007669"/>
    <property type="project" value="UniProtKB-EC"/>
</dbReference>
<feature type="compositionally biased region" description="Polar residues" evidence="1">
    <location>
        <begin position="362"/>
        <end position="373"/>
    </location>
</feature>
<feature type="region of interest" description="Disordered" evidence="1">
    <location>
        <begin position="353"/>
        <end position="407"/>
    </location>
</feature>
<feature type="region of interest" description="Disordered" evidence="1">
    <location>
        <begin position="729"/>
        <end position="748"/>
    </location>
</feature>
<proteinExistence type="predicted"/>
<dbReference type="EC" id="6.2.1.3" evidence="3"/>
<feature type="compositionally biased region" description="Low complexity" evidence="1">
    <location>
        <begin position="642"/>
        <end position="651"/>
    </location>
</feature>
<name>A0AAN7HJQ7_9FUNG</name>
<feature type="region of interest" description="Disordered" evidence="1">
    <location>
        <begin position="870"/>
        <end position="930"/>
    </location>
</feature>
<dbReference type="RefSeq" id="XP_064676115.1">
    <property type="nucleotide sequence ID" value="XM_064827058.1"/>
</dbReference>
<feature type="transmembrane region" description="Helical" evidence="2">
    <location>
        <begin position="30"/>
        <end position="52"/>
    </location>
</feature>
<evidence type="ECO:0000256" key="2">
    <source>
        <dbReference type="SAM" id="Phobius"/>
    </source>
</evidence>
<feature type="compositionally biased region" description="Basic and acidic residues" evidence="1">
    <location>
        <begin position="681"/>
        <end position="693"/>
    </location>
</feature>
<feature type="region of interest" description="Disordered" evidence="1">
    <location>
        <begin position="135"/>
        <end position="164"/>
    </location>
</feature>
<keyword evidence="3" id="KW-0436">Ligase</keyword>
<keyword evidence="4" id="KW-1185">Reference proteome</keyword>
<feature type="compositionally biased region" description="Polar residues" evidence="1">
    <location>
        <begin position="659"/>
        <end position="668"/>
    </location>
</feature>
<feature type="region of interest" description="Disordered" evidence="1">
    <location>
        <begin position="68"/>
        <end position="118"/>
    </location>
</feature>
<feature type="compositionally biased region" description="Acidic residues" evidence="1">
    <location>
        <begin position="671"/>
        <end position="680"/>
    </location>
</feature>
<reference evidence="3 4" key="1">
    <citation type="submission" date="2022-11" db="EMBL/GenBank/DDBJ databases">
        <title>Mucor velutinosus strain NIH1002 WGS.</title>
        <authorList>
            <person name="Subramanian P."/>
            <person name="Mullikin J.C."/>
            <person name="Segre J.A."/>
            <person name="Zelazny A.M."/>
        </authorList>
    </citation>
    <scope>NUCLEOTIDE SEQUENCE [LARGE SCALE GENOMIC DNA]</scope>
    <source>
        <strain evidence="3 4">NIH1002</strain>
    </source>
</reference>
<dbReference type="AlphaFoldDB" id="A0AAN7HJQ7"/>
<feature type="region of interest" description="Disordered" evidence="1">
    <location>
        <begin position="949"/>
        <end position="1024"/>
    </location>
</feature>
<evidence type="ECO:0000313" key="4">
    <source>
        <dbReference type="Proteomes" id="UP001304243"/>
    </source>
</evidence>
<dbReference type="EMBL" id="JASEJX010000039">
    <property type="protein sequence ID" value="KAK4509449.1"/>
    <property type="molecule type" value="Genomic_DNA"/>
</dbReference>
<feature type="compositionally biased region" description="Low complexity" evidence="1">
    <location>
        <begin position="93"/>
        <end position="118"/>
    </location>
</feature>
<feature type="region of interest" description="Disordered" evidence="1">
    <location>
        <begin position="631"/>
        <end position="712"/>
    </location>
</feature>
<dbReference type="Proteomes" id="UP001304243">
    <property type="component" value="Unassembled WGS sequence"/>
</dbReference>
<comment type="caution">
    <text evidence="3">The sequence shown here is derived from an EMBL/GenBank/DDBJ whole genome shotgun (WGS) entry which is preliminary data.</text>
</comment>
<gene>
    <name evidence="3" type="primary">FAA2_3</name>
    <name evidence="3" type="ORF">ATC70_007801</name>
</gene>
<dbReference type="GeneID" id="89951487"/>